<accession>A0A0V0RFL1</accession>
<dbReference type="Proteomes" id="UP000054630">
    <property type="component" value="Unassembled WGS sequence"/>
</dbReference>
<keyword evidence="3" id="KW-1185">Reference proteome</keyword>
<comment type="caution">
    <text evidence="2">The sequence shown here is derived from an EMBL/GenBank/DDBJ whole genome shotgun (WGS) entry which is preliminary data.</text>
</comment>
<reference evidence="2 3" key="1">
    <citation type="submission" date="2015-01" db="EMBL/GenBank/DDBJ databases">
        <title>Evolution of Trichinella species and genotypes.</title>
        <authorList>
            <person name="Korhonen P.K."/>
            <person name="Edoardo P."/>
            <person name="Giuseppe L.R."/>
            <person name="Gasser R.B."/>
        </authorList>
    </citation>
    <scope>NUCLEOTIDE SEQUENCE [LARGE SCALE GENOMIC DNA]</scope>
    <source>
        <strain evidence="2">ISS37</strain>
    </source>
</reference>
<keyword evidence="1" id="KW-0472">Membrane</keyword>
<evidence type="ECO:0000313" key="3">
    <source>
        <dbReference type="Proteomes" id="UP000054630"/>
    </source>
</evidence>
<evidence type="ECO:0000313" key="2">
    <source>
        <dbReference type="EMBL" id="KRX13281.1"/>
    </source>
</evidence>
<gene>
    <name evidence="2" type="ORF">T07_12947</name>
</gene>
<evidence type="ECO:0000256" key="1">
    <source>
        <dbReference type="SAM" id="Phobius"/>
    </source>
</evidence>
<keyword evidence="1" id="KW-1133">Transmembrane helix</keyword>
<protein>
    <submittedName>
        <fullName evidence="2">Uncharacterized protein</fullName>
    </submittedName>
</protein>
<keyword evidence="1" id="KW-0812">Transmembrane</keyword>
<sequence length="83" mass="9462">MNGGDSVTRSAGKSPIRSRWGCASTLRHIGHERMTFFVAFLAVMIQNLVLMATRLYHRVIVWEDDWMFGLWRQSGSPQTSAHP</sequence>
<dbReference type="AlphaFoldDB" id="A0A0V0RFL1"/>
<dbReference type="EMBL" id="JYDL01000211">
    <property type="protein sequence ID" value="KRX13281.1"/>
    <property type="molecule type" value="Genomic_DNA"/>
</dbReference>
<organism evidence="2 3">
    <name type="scientific">Trichinella nelsoni</name>
    <dbReference type="NCBI Taxonomy" id="6336"/>
    <lineage>
        <taxon>Eukaryota</taxon>
        <taxon>Metazoa</taxon>
        <taxon>Ecdysozoa</taxon>
        <taxon>Nematoda</taxon>
        <taxon>Enoplea</taxon>
        <taxon>Dorylaimia</taxon>
        <taxon>Trichinellida</taxon>
        <taxon>Trichinellidae</taxon>
        <taxon>Trichinella</taxon>
    </lineage>
</organism>
<proteinExistence type="predicted"/>
<feature type="transmembrane region" description="Helical" evidence="1">
    <location>
        <begin position="36"/>
        <end position="57"/>
    </location>
</feature>
<name>A0A0V0RFL1_9BILA</name>